<name>A0A176YFX5_9BRAD</name>
<protein>
    <submittedName>
        <fullName evidence="1">Uncharacterized protein</fullName>
    </submittedName>
</protein>
<evidence type="ECO:0000313" key="2">
    <source>
        <dbReference type="Proteomes" id="UP000076959"/>
    </source>
</evidence>
<dbReference type="AlphaFoldDB" id="A0A176YFX5"/>
<dbReference type="RefSeq" id="WP_063705253.1">
    <property type="nucleotide sequence ID" value="NZ_LUUB01000085.1"/>
</dbReference>
<accession>A0A176YFX5</accession>
<sequence length="91" mass="9961">MSSNATEQYEILRAAALGAVLPPEARSGLTVLLHRGMWAWTRAILREPCRRQPIAVPLRAGLPIAAETSERHTIIHLLAAIVMATPERKTA</sequence>
<reference evidence="1 2" key="1">
    <citation type="submission" date="2016-03" db="EMBL/GenBank/DDBJ databases">
        <title>Draft Genome Sequence of the Strain BR 10245 (Bradyrhizobium sp.) isolated from nodules of Centrolobium paraense.</title>
        <authorList>
            <person name="Simoes-Araujo J.L.Sr."/>
            <person name="Barauna A.C."/>
            <person name="Silva K."/>
            <person name="Zilli J.E."/>
        </authorList>
    </citation>
    <scope>NUCLEOTIDE SEQUENCE [LARGE SCALE GENOMIC DNA]</scope>
    <source>
        <strain evidence="1 2">BR 10245</strain>
    </source>
</reference>
<comment type="caution">
    <text evidence="1">The sequence shown here is derived from an EMBL/GenBank/DDBJ whole genome shotgun (WGS) entry which is preliminary data.</text>
</comment>
<proteinExistence type="predicted"/>
<dbReference type="EMBL" id="LUUB01000085">
    <property type="protein sequence ID" value="OAF04426.1"/>
    <property type="molecule type" value="Genomic_DNA"/>
</dbReference>
<dbReference type="STRING" id="1505087.AYJ54_24015"/>
<gene>
    <name evidence="1" type="ORF">AYJ54_24015</name>
</gene>
<keyword evidence="2" id="KW-1185">Reference proteome</keyword>
<evidence type="ECO:0000313" key="1">
    <source>
        <dbReference type="EMBL" id="OAF04426.1"/>
    </source>
</evidence>
<dbReference type="OrthoDB" id="8371576at2"/>
<organism evidence="1 2">
    <name type="scientific">Bradyrhizobium centrolobii</name>
    <dbReference type="NCBI Taxonomy" id="1505087"/>
    <lineage>
        <taxon>Bacteria</taxon>
        <taxon>Pseudomonadati</taxon>
        <taxon>Pseudomonadota</taxon>
        <taxon>Alphaproteobacteria</taxon>
        <taxon>Hyphomicrobiales</taxon>
        <taxon>Nitrobacteraceae</taxon>
        <taxon>Bradyrhizobium</taxon>
    </lineage>
</organism>
<dbReference type="Proteomes" id="UP000076959">
    <property type="component" value="Unassembled WGS sequence"/>
</dbReference>